<feature type="region of interest" description="Disordered" evidence="6">
    <location>
        <begin position="243"/>
        <end position="315"/>
    </location>
</feature>
<evidence type="ECO:0000313" key="9">
    <source>
        <dbReference type="Proteomes" id="UP001642483"/>
    </source>
</evidence>
<comment type="caution">
    <text evidence="8">The sequence shown here is derived from an EMBL/GenBank/DDBJ whole genome shotgun (WGS) entry which is preliminary data.</text>
</comment>
<feature type="region of interest" description="Disordered" evidence="6">
    <location>
        <begin position="514"/>
        <end position="538"/>
    </location>
</feature>
<reference evidence="8 9" key="1">
    <citation type="submission" date="2024-02" db="EMBL/GenBank/DDBJ databases">
        <authorList>
            <person name="Daric V."/>
            <person name="Darras S."/>
        </authorList>
    </citation>
    <scope>NUCLEOTIDE SEQUENCE [LARGE SCALE GENOMIC DNA]</scope>
</reference>
<keyword evidence="9" id="KW-1185">Reference proteome</keyword>
<feature type="compositionally biased region" description="Basic and acidic residues" evidence="6">
    <location>
        <begin position="156"/>
        <end position="169"/>
    </location>
</feature>
<dbReference type="SMART" id="SM00775">
    <property type="entry name" value="LNS2"/>
    <property type="match status" value="1"/>
</dbReference>
<dbReference type="Pfam" id="PF04571">
    <property type="entry name" value="Lipin_N"/>
    <property type="match status" value="1"/>
</dbReference>
<dbReference type="PANTHER" id="PTHR12181:SF12">
    <property type="entry name" value="PHOSPHATIDATE PHOSPHATASE"/>
    <property type="match status" value="1"/>
</dbReference>
<feature type="compositionally biased region" description="Basic residues" evidence="6">
    <location>
        <begin position="134"/>
        <end position="145"/>
    </location>
</feature>
<gene>
    <name evidence="8" type="ORF">CVLEPA_LOCUS14295</name>
</gene>
<dbReference type="InterPro" id="IPR026058">
    <property type="entry name" value="LIPIN"/>
</dbReference>
<evidence type="ECO:0000256" key="6">
    <source>
        <dbReference type="SAM" id="MobiDB-lite"/>
    </source>
</evidence>
<dbReference type="InterPro" id="IPR031315">
    <property type="entry name" value="LNS2/PITP"/>
</dbReference>
<proteinExistence type="inferred from homology"/>
<dbReference type="Pfam" id="PF16876">
    <property type="entry name" value="Lipin_mid"/>
    <property type="match status" value="1"/>
</dbReference>
<comment type="similarity">
    <text evidence="3">Belongs to the lipin family.</text>
</comment>
<feature type="domain" description="LNS2/PITP" evidence="7">
    <location>
        <begin position="640"/>
        <end position="794"/>
    </location>
</feature>
<feature type="compositionally biased region" description="Polar residues" evidence="6">
    <location>
        <begin position="104"/>
        <end position="114"/>
    </location>
</feature>
<dbReference type="EC" id="3.1.3.4" evidence="4"/>
<feature type="compositionally biased region" description="Basic and acidic residues" evidence="6">
    <location>
        <begin position="300"/>
        <end position="311"/>
    </location>
</feature>
<dbReference type="PANTHER" id="PTHR12181">
    <property type="entry name" value="LIPIN"/>
    <property type="match status" value="1"/>
</dbReference>
<evidence type="ECO:0000256" key="2">
    <source>
        <dbReference type="ARBA" id="ARBA00001946"/>
    </source>
</evidence>
<feature type="compositionally biased region" description="Acidic residues" evidence="6">
    <location>
        <begin position="170"/>
        <end position="182"/>
    </location>
</feature>
<feature type="region of interest" description="Disordered" evidence="6">
    <location>
        <begin position="95"/>
        <end position="203"/>
    </location>
</feature>
<dbReference type="InterPro" id="IPR013209">
    <property type="entry name" value="LNS2"/>
</dbReference>
<dbReference type="InterPro" id="IPR023214">
    <property type="entry name" value="HAD_sf"/>
</dbReference>
<keyword evidence="5" id="KW-0378">Hydrolase</keyword>
<feature type="compositionally biased region" description="Basic and acidic residues" evidence="6">
    <location>
        <begin position="264"/>
        <end position="277"/>
    </location>
</feature>
<dbReference type="Proteomes" id="UP001642483">
    <property type="component" value="Unassembled WGS sequence"/>
</dbReference>
<dbReference type="SUPFAM" id="SSF56784">
    <property type="entry name" value="HAD-like"/>
    <property type="match status" value="1"/>
</dbReference>
<dbReference type="EMBL" id="CAWYQH010000097">
    <property type="protein sequence ID" value="CAK8683194.1"/>
    <property type="molecule type" value="Genomic_DNA"/>
</dbReference>
<protein>
    <recommendedName>
        <fullName evidence="4">phosphatidate phosphatase</fullName>
        <ecNumber evidence="4">3.1.3.4</ecNumber>
    </recommendedName>
</protein>
<dbReference type="Pfam" id="PF08235">
    <property type="entry name" value="LNS2"/>
    <property type="match status" value="1"/>
</dbReference>
<dbReference type="InterPro" id="IPR031703">
    <property type="entry name" value="Lipin_mid"/>
</dbReference>
<organism evidence="8 9">
    <name type="scientific">Clavelina lepadiformis</name>
    <name type="common">Light-bulb sea squirt</name>
    <name type="synonym">Ascidia lepadiformis</name>
    <dbReference type="NCBI Taxonomy" id="159417"/>
    <lineage>
        <taxon>Eukaryota</taxon>
        <taxon>Metazoa</taxon>
        <taxon>Chordata</taxon>
        <taxon>Tunicata</taxon>
        <taxon>Ascidiacea</taxon>
        <taxon>Aplousobranchia</taxon>
        <taxon>Clavelinidae</taxon>
        <taxon>Clavelina</taxon>
    </lineage>
</organism>
<dbReference type="InterPro" id="IPR036412">
    <property type="entry name" value="HAD-like_sf"/>
</dbReference>
<accession>A0ABP0FXC4</accession>
<evidence type="ECO:0000313" key="8">
    <source>
        <dbReference type="EMBL" id="CAK8683194.1"/>
    </source>
</evidence>
<evidence type="ECO:0000259" key="7">
    <source>
        <dbReference type="SMART" id="SM00775"/>
    </source>
</evidence>
<comment type="cofactor">
    <cofactor evidence="2">
        <name>Mg(2+)</name>
        <dbReference type="ChEBI" id="CHEBI:18420"/>
    </cofactor>
</comment>
<evidence type="ECO:0000256" key="3">
    <source>
        <dbReference type="ARBA" id="ARBA00005476"/>
    </source>
</evidence>
<dbReference type="Gene3D" id="3.40.50.1000">
    <property type="entry name" value="HAD superfamily/HAD-like"/>
    <property type="match status" value="1"/>
</dbReference>
<comment type="catalytic activity">
    <reaction evidence="1">
        <text>a 1,2-diacyl-sn-glycero-3-phosphate + H2O = a 1,2-diacyl-sn-glycerol + phosphate</text>
        <dbReference type="Rhea" id="RHEA:27429"/>
        <dbReference type="ChEBI" id="CHEBI:15377"/>
        <dbReference type="ChEBI" id="CHEBI:17815"/>
        <dbReference type="ChEBI" id="CHEBI:43474"/>
        <dbReference type="ChEBI" id="CHEBI:58608"/>
        <dbReference type="EC" id="3.1.3.4"/>
    </reaction>
    <physiologicalReaction direction="left-to-right" evidence="1">
        <dbReference type="Rhea" id="RHEA:27430"/>
    </physiologicalReaction>
</comment>
<evidence type="ECO:0000256" key="4">
    <source>
        <dbReference type="ARBA" id="ARBA00012638"/>
    </source>
</evidence>
<feature type="compositionally biased region" description="Polar residues" evidence="6">
    <location>
        <begin position="188"/>
        <end position="203"/>
    </location>
</feature>
<evidence type="ECO:0000256" key="1">
    <source>
        <dbReference type="ARBA" id="ARBA00001180"/>
    </source>
</evidence>
<feature type="compositionally biased region" description="Polar residues" evidence="6">
    <location>
        <begin position="278"/>
        <end position="299"/>
    </location>
</feature>
<evidence type="ECO:0000256" key="5">
    <source>
        <dbReference type="ARBA" id="ARBA00022801"/>
    </source>
</evidence>
<dbReference type="InterPro" id="IPR007651">
    <property type="entry name" value="Lipin_N"/>
</dbReference>
<sequence>MNMVYKGFGYLRNMYNQINPATLTGAIDILVVEQPDGTLLASPFHVRFGKLGVLRAKEKLVNITVNDERIRDLHMKLGDQGEAFFLEEILEEEDEVPPRLVTSPLPSRPSTPVENNDDSDENYSPGNIPEEHNKRRRRKKRKRRSYIQQSPTAVSDEYHVSNESRKTSLDEDFYNNDNDSDCSENGRCKSQSSIDRQSGNTQHLSMRCVLSDSELPNLSMMEMLPISPFSDSEVTESLSSPKMMWGWGQLPEGNETEQDSSSDDSTHIFPKDEESHDVNLTQYRRNSAPQHVVETSDNTASRDTDNRDSKTQKKSSGLYLDDVLNLAPSEADLYLQTYASSKTDKQVQSNSGVVERAISPLGSDIDSGTDCLAHEDHSSDTIRETSDITMSLCGFSSGCNVNQDKFSEKIVTFDKFVQNPTSVLTDPNLVLKVGCHYFNWQNAAPIILSLTIFKQSLPQEYISQLVQSQQPQQGSRLMGWLWRRPAKQGSETVDSASAPSSPFKHGIEEKSATLVTKSYSDEPPPMSKLNISRDRRQTENDLVEDEVAQILHPELKRSHSENEIYANGLNSSCLVTPDVSKANCSIGKTMRKTTRLTSEQLSSLHLKPGANTILFSVTTQYQGTTRCQATIYLWKWSDKIVVSDIDGTITKSDLFGQILPAMGKDWTQGGVAQLYQNIANNGYKFIYLSSRAIGQASMTKGYLNWINQQGVSLPPGPLLLSPTSLMIAFRREVIEKKPEKFKIECLKDIQFLFNTNPFVGGFGNKSNDVTAYTAVGIPIDRLFVINHKGELKHEQLQTYTNSYTGLGDMVDNFFPPLDRHDDFTHAHSYSNFTYWRQDVIDLSDELIDFKLF</sequence>
<name>A0ABP0FXC4_CLALP</name>